<evidence type="ECO:0000313" key="2">
    <source>
        <dbReference type="EMBL" id="QDU88451.1"/>
    </source>
</evidence>
<proteinExistence type="predicted"/>
<dbReference type="InterPro" id="IPR027392">
    <property type="entry name" value="TF_Znf"/>
</dbReference>
<dbReference type="KEGG" id="pnd:Pla175_18290"/>
<keyword evidence="3" id="KW-1185">Reference proteome</keyword>
<evidence type="ECO:0000313" key="3">
    <source>
        <dbReference type="Proteomes" id="UP000317429"/>
    </source>
</evidence>
<feature type="domain" description="Transcription factor zinc-finger" evidence="1">
    <location>
        <begin position="3"/>
        <end position="41"/>
    </location>
</feature>
<sequence>MLCPRCQLTLQETDYEGQHVYFCTNCWGYWMEKSQLDAIVADKSTRFSGAEKRVVRQAVGAGNPAHAAESTPAPCPVCQKAMQKTTYTQACPVELDLCRAHGVWLDAGELKELQVLWES</sequence>
<dbReference type="Proteomes" id="UP000317429">
    <property type="component" value="Chromosome"/>
</dbReference>
<organism evidence="2 3">
    <name type="scientific">Pirellulimonas nuda</name>
    <dbReference type="NCBI Taxonomy" id="2528009"/>
    <lineage>
        <taxon>Bacteria</taxon>
        <taxon>Pseudomonadati</taxon>
        <taxon>Planctomycetota</taxon>
        <taxon>Planctomycetia</taxon>
        <taxon>Pirellulales</taxon>
        <taxon>Lacipirellulaceae</taxon>
        <taxon>Pirellulimonas</taxon>
    </lineage>
</organism>
<evidence type="ECO:0000259" key="1">
    <source>
        <dbReference type="Pfam" id="PF13453"/>
    </source>
</evidence>
<dbReference type="EMBL" id="CP036291">
    <property type="protein sequence ID" value="QDU88451.1"/>
    <property type="molecule type" value="Genomic_DNA"/>
</dbReference>
<dbReference type="OrthoDB" id="9814037at2"/>
<accession>A0A518DAE3</accession>
<gene>
    <name evidence="2" type="ORF">Pla175_18290</name>
</gene>
<dbReference type="RefSeq" id="WP_145283386.1">
    <property type="nucleotide sequence ID" value="NZ_CP036291.1"/>
</dbReference>
<protein>
    <recommendedName>
        <fullName evidence="1">Transcription factor zinc-finger domain-containing protein</fullName>
    </recommendedName>
</protein>
<dbReference type="Pfam" id="PF13453">
    <property type="entry name" value="Zn_ribbon_TFIIB"/>
    <property type="match status" value="1"/>
</dbReference>
<dbReference type="AlphaFoldDB" id="A0A518DAE3"/>
<name>A0A518DAE3_9BACT</name>
<reference evidence="2 3" key="1">
    <citation type="submission" date="2019-02" db="EMBL/GenBank/DDBJ databases">
        <title>Deep-cultivation of Planctomycetes and their phenomic and genomic characterization uncovers novel biology.</title>
        <authorList>
            <person name="Wiegand S."/>
            <person name="Jogler M."/>
            <person name="Boedeker C."/>
            <person name="Pinto D."/>
            <person name="Vollmers J."/>
            <person name="Rivas-Marin E."/>
            <person name="Kohn T."/>
            <person name="Peeters S.H."/>
            <person name="Heuer A."/>
            <person name="Rast P."/>
            <person name="Oberbeckmann S."/>
            <person name="Bunk B."/>
            <person name="Jeske O."/>
            <person name="Meyerdierks A."/>
            <person name="Storesund J.E."/>
            <person name="Kallscheuer N."/>
            <person name="Luecker S."/>
            <person name="Lage O.M."/>
            <person name="Pohl T."/>
            <person name="Merkel B.J."/>
            <person name="Hornburger P."/>
            <person name="Mueller R.-W."/>
            <person name="Bruemmer F."/>
            <person name="Labrenz M."/>
            <person name="Spormann A.M."/>
            <person name="Op den Camp H."/>
            <person name="Overmann J."/>
            <person name="Amann R."/>
            <person name="Jetten M.S.M."/>
            <person name="Mascher T."/>
            <person name="Medema M.H."/>
            <person name="Devos D.P."/>
            <person name="Kaster A.-K."/>
            <person name="Ovreas L."/>
            <person name="Rohde M."/>
            <person name="Galperin M.Y."/>
            <person name="Jogler C."/>
        </authorList>
    </citation>
    <scope>NUCLEOTIDE SEQUENCE [LARGE SCALE GENOMIC DNA]</scope>
    <source>
        <strain evidence="2 3">Pla175</strain>
    </source>
</reference>